<keyword evidence="2" id="KW-1133">Transmembrane helix</keyword>
<dbReference type="EMBL" id="RWGY01000013">
    <property type="protein sequence ID" value="TVU24122.1"/>
    <property type="molecule type" value="Genomic_DNA"/>
</dbReference>
<comment type="caution">
    <text evidence="3">The sequence shown here is derived from an EMBL/GenBank/DDBJ whole genome shotgun (WGS) entry which is preliminary data.</text>
</comment>
<keyword evidence="2" id="KW-0812">Transmembrane</keyword>
<organism evidence="3 4">
    <name type="scientific">Eragrostis curvula</name>
    <name type="common">weeping love grass</name>
    <dbReference type="NCBI Taxonomy" id="38414"/>
    <lineage>
        <taxon>Eukaryota</taxon>
        <taxon>Viridiplantae</taxon>
        <taxon>Streptophyta</taxon>
        <taxon>Embryophyta</taxon>
        <taxon>Tracheophyta</taxon>
        <taxon>Spermatophyta</taxon>
        <taxon>Magnoliopsida</taxon>
        <taxon>Liliopsida</taxon>
        <taxon>Poales</taxon>
        <taxon>Poaceae</taxon>
        <taxon>PACMAD clade</taxon>
        <taxon>Chloridoideae</taxon>
        <taxon>Eragrostideae</taxon>
        <taxon>Eragrostidinae</taxon>
        <taxon>Eragrostis</taxon>
    </lineage>
</organism>
<feature type="non-terminal residue" evidence="3">
    <location>
        <position position="1"/>
    </location>
</feature>
<dbReference type="OrthoDB" id="1846188at2759"/>
<proteinExistence type="predicted"/>
<evidence type="ECO:0000313" key="4">
    <source>
        <dbReference type="Proteomes" id="UP000324897"/>
    </source>
</evidence>
<dbReference type="PANTHER" id="PTHR31170:SF18">
    <property type="entry name" value="(WILD MALAYSIAN BANANA) HYPOTHETICAL PROTEIN"/>
    <property type="match status" value="1"/>
</dbReference>
<evidence type="ECO:0000313" key="3">
    <source>
        <dbReference type="EMBL" id="TVU24122.1"/>
    </source>
</evidence>
<keyword evidence="4" id="KW-1185">Reference proteome</keyword>
<feature type="region of interest" description="Disordered" evidence="1">
    <location>
        <begin position="357"/>
        <end position="377"/>
    </location>
</feature>
<dbReference type="Gramene" id="TVU24122">
    <property type="protein sequence ID" value="TVU24122"/>
    <property type="gene ID" value="EJB05_26520"/>
</dbReference>
<reference evidence="3 4" key="1">
    <citation type="journal article" date="2019" name="Sci. Rep.">
        <title>A high-quality genome of Eragrostis curvula grass provides insights into Poaceae evolution and supports new strategies to enhance forage quality.</title>
        <authorList>
            <person name="Carballo J."/>
            <person name="Santos B.A.C.M."/>
            <person name="Zappacosta D."/>
            <person name="Garbus I."/>
            <person name="Selva J.P."/>
            <person name="Gallo C.A."/>
            <person name="Diaz A."/>
            <person name="Albertini E."/>
            <person name="Caccamo M."/>
            <person name="Echenique V."/>
        </authorList>
    </citation>
    <scope>NUCLEOTIDE SEQUENCE [LARGE SCALE GENOMIC DNA]</scope>
    <source>
        <strain evidence="4">cv. Victoria</strain>
        <tissue evidence="3">Leaf</tissue>
    </source>
</reference>
<dbReference type="AlphaFoldDB" id="A0A5J9UK79"/>
<dbReference type="Proteomes" id="UP000324897">
    <property type="component" value="Chromosome 2"/>
</dbReference>
<keyword evidence="2" id="KW-0472">Membrane</keyword>
<dbReference type="Pfam" id="PF03140">
    <property type="entry name" value="DUF247"/>
    <property type="match status" value="2"/>
</dbReference>
<feature type="transmembrane region" description="Helical" evidence="2">
    <location>
        <begin position="791"/>
        <end position="816"/>
    </location>
</feature>
<gene>
    <name evidence="3" type="ORF">EJB05_26520</name>
</gene>
<evidence type="ECO:0000256" key="1">
    <source>
        <dbReference type="SAM" id="MobiDB-lite"/>
    </source>
</evidence>
<protein>
    <submittedName>
        <fullName evidence="3">Uncharacterized protein</fullName>
    </submittedName>
</protein>
<dbReference type="PANTHER" id="PTHR31170">
    <property type="entry name" value="BNAC04G53230D PROTEIN"/>
    <property type="match status" value="1"/>
</dbReference>
<evidence type="ECO:0000256" key="2">
    <source>
        <dbReference type="SAM" id="Phobius"/>
    </source>
</evidence>
<sequence length="818" mass="90627">MSPCAPLRRAKKPLEEFAVAVEKVMEQLQSAYLDLDAKWCGVDGRERFLEMMIVDGCFLLELMRAAGSSRRHADDYAPNDSVFSRHGVLYRVPFIRRDMLLVENQLPLLLLAKLVSVETDKPMNDDATNRMVLRFLSPASRLPAPGVSLGLHPLDVYRRSMLHGPYQVRRHDVPETDIFRSAVELYEAGIRFKKSFTGSLHDIRFRRGVLSLPAVPVDDSTEYILLNMIAFELLHVGAGNDVTAYVYFMDSIIRSAKDAALLSSKGIIQNAIGSDRAVVNLFHSISKDAVLEPDSAIGAVQRAVNAHCQQPWNMWRANIIRNYFQSPTSFINFVAASIVLVATIIQTIYAIMSYKGQDKSSTAPAPSIGSMAAGGGSSSKWAWMAEVEEKLSEADSSVEVSGWWRHSIYRVPACIKDLNPKAYRPQAVSLGPFHHGDERLRPMEEHKRRALRHLLRRAGRPLREFAAAVEEVAEELRGAYRGLDAVAAEWRGGDDEGGAKFLEMMIVDGCFLLEVMRAAGAAGGGDLVGGDYAPNDPIFSRHGVLYVVPYIRRDMLMLENQLPLLLLAKLLTVEAAKPANDDTVNRMVLRFLSPMSHLPPAGAGLGLHPLDVYRRSMLHGHYQTPEGRHDVLASDIDIIRPATELHEAGVRFKKSATDSLHDIRFRRGVLSTPAMSVDDATECTLLNMMAFERLHAGAGNDVTAYVFFMDNILRTAKDVALLDSTGIIQNAIGSDEAVAALFHGVSRDAVIEPENALLAVHRRANAHCRRPWNVWRASVARTTYFRSPTSVVTFVAASIVVLMIVVQTIFTVVSFYKG</sequence>
<dbReference type="InterPro" id="IPR004158">
    <property type="entry name" value="DUF247_pln"/>
</dbReference>
<name>A0A5J9UK79_9POAL</name>
<accession>A0A5J9UK79</accession>
<feature type="transmembrane region" description="Helical" evidence="2">
    <location>
        <begin position="330"/>
        <end position="351"/>
    </location>
</feature>